<evidence type="ECO:0000313" key="2">
    <source>
        <dbReference type="Proteomes" id="UP000265520"/>
    </source>
</evidence>
<feature type="non-terminal residue" evidence="1">
    <location>
        <position position="37"/>
    </location>
</feature>
<proteinExistence type="predicted"/>
<evidence type="ECO:0000313" key="1">
    <source>
        <dbReference type="EMBL" id="MCI36638.1"/>
    </source>
</evidence>
<dbReference type="AlphaFoldDB" id="A0A392RJ73"/>
<organism evidence="1 2">
    <name type="scientific">Trifolium medium</name>
    <dbReference type="NCBI Taxonomy" id="97028"/>
    <lineage>
        <taxon>Eukaryota</taxon>
        <taxon>Viridiplantae</taxon>
        <taxon>Streptophyta</taxon>
        <taxon>Embryophyta</taxon>
        <taxon>Tracheophyta</taxon>
        <taxon>Spermatophyta</taxon>
        <taxon>Magnoliopsida</taxon>
        <taxon>eudicotyledons</taxon>
        <taxon>Gunneridae</taxon>
        <taxon>Pentapetalae</taxon>
        <taxon>rosids</taxon>
        <taxon>fabids</taxon>
        <taxon>Fabales</taxon>
        <taxon>Fabaceae</taxon>
        <taxon>Papilionoideae</taxon>
        <taxon>50 kb inversion clade</taxon>
        <taxon>NPAAA clade</taxon>
        <taxon>Hologalegina</taxon>
        <taxon>IRL clade</taxon>
        <taxon>Trifolieae</taxon>
        <taxon>Trifolium</taxon>
    </lineage>
</organism>
<sequence>MVGLNLTPTELVREGLQQVVEELFEIVVEIGSEALQS</sequence>
<dbReference type="Proteomes" id="UP000265520">
    <property type="component" value="Unassembled WGS sequence"/>
</dbReference>
<reference evidence="1 2" key="1">
    <citation type="journal article" date="2018" name="Front. Plant Sci.">
        <title>Red Clover (Trifolium pratense) and Zigzag Clover (T. medium) - A Picture of Genomic Similarities and Differences.</title>
        <authorList>
            <person name="Dluhosova J."/>
            <person name="Istvanek J."/>
            <person name="Nedelnik J."/>
            <person name="Repkova J."/>
        </authorList>
    </citation>
    <scope>NUCLEOTIDE SEQUENCE [LARGE SCALE GENOMIC DNA]</scope>
    <source>
        <strain evidence="2">cv. 10/8</strain>
        <tissue evidence="1">Leaf</tissue>
    </source>
</reference>
<accession>A0A392RJ73</accession>
<comment type="caution">
    <text evidence="1">The sequence shown here is derived from an EMBL/GenBank/DDBJ whole genome shotgun (WGS) entry which is preliminary data.</text>
</comment>
<dbReference type="EMBL" id="LXQA010235915">
    <property type="protein sequence ID" value="MCI36638.1"/>
    <property type="molecule type" value="Genomic_DNA"/>
</dbReference>
<keyword evidence="2" id="KW-1185">Reference proteome</keyword>
<protein>
    <submittedName>
        <fullName evidence="1">Uncharacterized protein</fullName>
    </submittedName>
</protein>
<name>A0A392RJ73_9FABA</name>